<dbReference type="PROSITE" id="PS50853">
    <property type="entry name" value="FN3"/>
    <property type="match status" value="1"/>
</dbReference>
<accession>A0A850EV71</accession>
<evidence type="ECO:0000259" key="2">
    <source>
        <dbReference type="PROSITE" id="PS50853"/>
    </source>
</evidence>
<evidence type="ECO:0000313" key="5">
    <source>
        <dbReference type="Proteomes" id="UP000564806"/>
    </source>
</evidence>
<organism evidence="4 5">
    <name type="scientific">Paenibacillus agri</name>
    <dbReference type="NCBI Taxonomy" id="2744309"/>
    <lineage>
        <taxon>Bacteria</taxon>
        <taxon>Bacillati</taxon>
        <taxon>Bacillota</taxon>
        <taxon>Bacilli</taxon>
        <taxon>Bacillales</taxon>
        <taxon>Paenibacillaceae</taxon>
        <taxon>Paenibacillus</taxon>
    </lineage>
</organism>
<dbReference type="PANTHER" id="PTHR43308:SF5">
    <property type="entry name" value="S-LAYER PROTEIN _ PEPTIDOGLYCAN ENDO-BETA-N-ACETYLGLUCOSAMINIDASE"/>
    <property type="match status" value="1"/>
</dbReference>
<dbReference type="SUPFAM" id="SSF49265">
    <property type="entry name" value="Fibronectin type III"/>
    <property type="match status" value="1"/>
</dbReference>
<keyword evidence="5" id="KW-1185">Reference proteome</keyword>
<comment type="caution">
    <text evidence="4">The sequence shown here is derived from an EMBL/GenBank/DDBJ whole genome shotgun (WGS) entry which is preliminary data.</text>
</comment>
<dbReference type="AlphaFoldDB" id="A0A850EV71"/>
<dbReference type="RefSeq" id="WP_175373957.1">
    <property type="nucleotide sequence ID" value="NZ_JABWCS010000219.1"/>
</dbReference>
<dbReference type="Gene3D" id="2.60.40.10">
    <property type="entry name" value="Immunoglobulins"/>
    <property type="match status" value="1"/>
</dbReference>
<dbReference type="EMBL" id="JABWCS010000219">
    <property type="protein sequence ID" value="NUU63569.1"/>
    <property type="molecule type" value="Genomic_DNA"/>
</dbReference>
<sequence>MRKISVSLAVVMLLALSAPVLTYAASILKLKYDASTGEISGIIYSDQRDISLSLDLGGQEVPVSSNVVGEVYHSYSSNIFWANVNGQIGTGLAPWNIKVRAGKENLIPASVTGTTYDFNFAPLFHAPDIYRNFQYDYYNDGTHLFLNWSPVNRGSVFGFSHYKVYDNNELIFSTRDNSMFPITERYDRLPVFPYHSFHQFQVSAVDWLGHETERSAPYMMRAPGLMKEAKAEYRGAKAGTKLQPLDSIVSFTPSSEQLTGVSSDAFQLDLKFTDALDYDYNAVPYTLNYNAIQASDFELVKSDGTVIPVRGLTPKNKTISLSFQQVLDSRATYTLRLSKQASGDEIALPKVNTRSAGIDLYVETLPEHALSYRFEASVEAFIGTFPEPPTGLRATPGDGTLSLNWNRNTEEDLDGYLVWLDGKLLTQSPIQKTSFFIDGLTNGKTYHVNVAAVNKDGGRSLQAFIFPVPKVPDGSGGTEPGGSGPGNGNGGGGGVTAPAPATLEPAPAGPALLATLVDKDGISKTLGVALRSENGKVKVPVAEDIKQLLLPAAGELLIKDNTLVIEKDDLSLAIPGQVLEQLKSLVPVAQLNTSRISVGFAPIGSIELAEDTARAASQSANSVITPSGAAFNITLSLITNDGKESKLSEFSYPVTLKLKVAEGSNPNLTGIYYLNELGGIQYLGGRLSDGYLTIDVSHLSKYAVLQYDKSFTDVPAGHWASSAIKSMVAQHVATGTSDTRFSPNQQVTRAEFAAFIARKLNLKASGASDFTDVPSTKWYSDSVAAVVGAGIASGQSETLFAPDRPISRQEMVVMVMKAYAYKYMLPFNVGDEGIPFADQAQISMWAKPYAAAAHKLELVQGSDNKLEPNKKATRAEAVMVISKL</sequence>
<feature type="domain" description="SLH" evidence="3">
    <location>
        <begin position="833"/>
        <end position="884"/>
    </location>
</feature>
<feature type="domain" description="Fibronectin type-III" evidence="2">
    <location>
        <begin position="385"/>
        <end position="474"/>
    </location>
</feature>
<dbReference type="PANTHER" id="PTHR43308">
    <property type="entry name" value="OUTER MEMBRANE PROTEIN ALPHA-RELATED"/>
    <property type="match status" value="1"/>
</dbReference>
<dbReference type="Pfam" id="PF00395">
    <property type="entry name" value="SLH"/>
    <property type="match status" value="3"/>
</dbReference>
<dbReference type="InterPro" id="IPR051465">
    <property type="entry name" value="Cell_Envelope_Struct_Comp"/>
</dbReference>
<evidence type="ECO:0000256" key="1">
    <source>
        <dbReference type="SAM" id="MobiDB-lite"/>
    </source>
</evidence>
<dbReference type="InterPro" id="IPR036116">
    <property type="entry name" value="FN3_sf"/>
</dbReference>
<name>A0A850EV71_9BACL</name>
<gene>
    <name evidence="4" type="ORF">HPT30_24715</name>
</gene>
<reference evidence="4" key="1">
    <citation type="submission" date="2020-06" db="EMBL/GenBank/DDBJ databases">
        <title>Paenibacillus sp. nov., isolated from soil.</title>
        <authorList>
            <person name="Seo Y.L."/>
        </authorList>
    </citation>
    <scope>NUCLEOTIDE SEQUENCE [LARGE SCALE GENOMIC DNA]</scope>
    <source>
        <strain evidence="4">JW14</strain>
    </source>
</reference>
<dbReference type="Pfam" id="PF00041">
    <property type="entry name" value="fn3"/>
    <property type="match status" value="1"/>
</dbReference>
<protein>
    <submittedName>
        <fullName evidence="4">S-layer homology domain-containing protein</fullName>
    </submittedName>
</protein>
<dbReference type="SMART" id="SM00060">
    <property type="entry name" value="FN3"/>
    <property type="match status" value="1"/>
</dbReference>
<dbReference type="CDD" id="cd00063">
    <property type="entry name" value="FN3"/>
    <property type="match status" value="1"/>
</dbReference>
<dbReference type="InterPro" id="IPR013783">
    <property type="entry name" value="Ig-like_fold"/>
</dbReference>
<dbReference type="InterPro" id="IPR001119">
    <property type="entry name" value="SLH_dom"/>
</dbReference>
<dbReference type="PROSITE" id="PS51272">
    <property type="entry name" value="SLH"/>
    <property type="match status" value="3"/>
</dbReference>
<feature type="region of interest" description="Disordered" evidence="1">
    <location>
        <begin position="469"/>
        <end position="504"/>
    </location>
</feature>
<evidence type="ECO:0000313" key="4">
    <source>
        <dbReference type="EMBL" id="NUU63569.1"/>
    </source>
</evidence>
<feature type="domain" description="SLH" evidence="3">
    <location>
        <begin position="771"/>
        <end position="829"/>
    </location>
</feature>
<evidence type="ECO:0000259" key="3">
    <source>
        <dbReference type="PROSITE" id="PS51272"/>
    </source>
</evidence>
<dbReference type="InterPro" id="IPR003961">
    <property type="entry name" value="FN3_dom"/>
</dbReference>
<proteinExistence type="predicted"/>
<feature type="domain" description="SLH" evidence="3">
    <location>
        <begin position="707"/>
        <end position="770"/>
    </location>
</feature>
<dbReference type="Proteomes" id="UP000564806">
    <property type="component" value="Unassembled WGS sequence"/>
</dbReference>
<feature type="compositionally biased region" description="Gly residues" evidence="1">
    <location>
        <begin position="474"/>
        <end position="495"/>
    </location>
</feature>